<name>A0A8W8IVX6_MAGGI</name>
<keyword evidence="1" id="KW-0812">Transmembrane</keyword>
<feature type="domain" description="EB" evidence="2">
    <location>
        <begin position="79"/>
        <end position="134"/>
    </location>
</feature>
<dbReference type="Pfam" id="PF01683">
    <property type="entry name" value="EB"/>
    <property type="match status" value="1"/>
</dbReference>
<sequence length="292" mass="31776">MFWIGNLALNQSCSLSEQCVGSPYASCLGGKCSCIEGYTAENETSCVQIKVSVGGYCNHDEQCQGSNHSGVCKLEKCVCRAGYVLSNLECLEGNIVLNQSCSSRDQCAGSPYASCLGGICSCIEGYTAENETSCVQSQMSILPMFQHQEANIGTTLGALFGGLFLGVILTTVAVIIIYRRSETHVNKRDELTVKFSDNDACCSAKVVDSNALQNIQTKDKKREIFPNSGSEETVIYNNVYGKPKIEQTQDDVYNHLHEQGTRDDADYYDHACDASAYTGDMGDYSHLQHTTS</sequence>
<dbReference type="SUPFAM" id="SSF57184">
    <property type="entry name" value="Growth factor receptor domain"/>
    <property type="match status" value="1"/>
</dbReference>
<protein>
    <recommendedName>
        <fullName evidence="2">EB domain-containing protein</fullName>
    </recommendedName>
</protein>
<dbReference type="PANTHER" id="PTHR39069">
    <property type="entry name" value="ECDYSONE-INDUCIBLE GENE E1, ISOFORM A"/>
    <property type="match status" value="1"/>
</dbReference>
<keyword evidence="1" id="KW-0472">Membrane</keyword>
<dbReference type="EnsemblMetazoa" id="G15914.2">
    <property type="protein sequence ID" value="G15914.2:cds"/>
    <property type="gene ID" value="G15914"/>
</dbReference>
<dbReference type="InterPro" id="IPR006149">
    <property type="entry name" value="EB_dom"/>
</dbReference>
<evidence type="ECO:0000259" key="2">
    <source>
        <dbReference type="Pfam" id="PF01683"/>
    </source>
</evidence>
<dbReference type="Gene3D" id="2.90.20.10">
    <property type="entry name" value="Plasmodium vivax P25 domain"/>
    <property type="match status" value="1"/>
</dbReference>
<accession>A0A8W8IVX6</accession>
<feature type="transmembrane region" description="Helical" evidence="1">
    <location>
        <begin position="156"/>
        <end position="178"/>
    </location>
</feature>
<proteinExistence type="predicted"/>
<keyword evidence="1" id="KW-1133">Transmembrane helix</keyword>
<reference evidence="3" key="1">
    <citation type="submission" date="2022-08" db="UniProtKB">
        <authorList>
            <consortium name="EnsemblMetazoa"/>
        </authorList>
    </citation>
    <scope>IDENTIFICATION</scope>
    <source>
        <strain evidence="3">05x7-T-G4-1.051#20</strain>
    </source>
</reference>
<organism evidence="3 4">
    <name type="scientific">Magallana gigas</name>
    <name type="common">Pacific oyster</name>
    <name type="synonym">Crassostrea gigas</name>
    <dbReference type="NCBI Taxonomy" id="29159"/>
    <lineage>
        <taxon>Eukaryota</taxon>
        <taxon>Metazoa</taxon>
        <taxon>Spiralia</taxon>
        <taxon>Lophotrochozoa</taxon>
        <taxon>Mollusca</taxon>
        <taxon>Bivalvia</taxon>
        <taxon>Autobranchia</taxon>
        <taxon>Pteriomorphia</taxon>
        <taxon>Ostreida</taxon>
        <taxon>Ostreoidea</taxon>
        <taxon>Ostreidae</taxon>
        <taxon>Magallana</taxon>
    </lineage>
</organism>
<evidence type="ECO:0000313" key="3">
    <source>
        <dbReference type="EnsemblMetazoa" id="G15914.2:cds"/>
    </source>
</evidence>
<evidence type="ECO:0000313" key="4">
    <source>
        <dbReference type="Proteomes" id="UP000005408"/>
    </source>
</evidence>
<keyword evidence="4" id="KW-1185">Reference proteome</keyword>
<evidence type="ECO:0000256" key="1">
    <source>
        <dbReference type="SAM" id="Phobius"/>
    </source>
</evidence>
<dbReference type="PANTHER" id="PTHR39069:SF8">
    <property type="entry name" value="FI17111P1"/>
    <property type="match status" value="1"/>
</dbReference>
<dbReference type="AlphaFoldDB" id="A0A8W8IVX6"/>
<dbReference type="InterPro" id="IPR009030">
    <property type="entry name" value="Growth_fac_rcpt_cys_sf"/>
</dbReference>
<dbReference type="Proteomes" id="UP000005408">
    <property type="component" value="Unassembled WGS sequence"/>
</dbReference>